<keyword evidence="2" id="KW-0378">Hydrolase</keyword>
<keyword evidence="1" id="KW-0732">Signal</keyword>
<name>A0A4Q9Z8G9_9FLAO</name>
<dbReference type="GO" id="GO:0004180">
    <property type="term" value="F:carboxypeptidase activity"/>
    <property type="evidence" value="ECO:0007669"/>
    <property type="project" value="UniProtKB-KW"/>
</dbReference>
<comment type="caution">
    <text evidence="2">The sequence shown here is derived from an EMBL/GenBank/DDBJ whole genome shotgun (WGS) entry which is preliminary data.</text>
</comment>
<dbReference type="Pfam" id="PF13715">
    <property type="entry name" value="CarbopepD_reg_2"/>
    <property type="match status" value="1"/>
</dbReference>
<dbReference type="Proteomes" id="UP000293300">
    <property type="component" value="Unassembled WGS sequence"/>
</dbReference>
<sequence>MLLKKTLALYCLLSTFFSLAQIKGTVSDVNGKPLPFVNIFEENTYNGTTTNDLGKFELNIKTPGTHKIIFQYLGYKTVKEVIELNKTAVVIDVMMQEENITLNEVVINPKDNPANEIIRNAIRNKKENSEKTARYKSDFYSRGIIRLKDAPKTIMGQKFDFFDEILDSTRSGIVYLSETVSRITFQKPDKMKEVIVASKVSGKDNGFSFNNAASVNFDFYENYLPFEVNVVSPIADNAFNYYKYKFEGSFFTENRQQINKIKVIPRRDTEPAMEGYIYIVDDSYSIYAIDLSIKGNQMQTPVIDNLTLKQSFSYNSNNKIWVKNTQTLDFVAGMLSIKVNGRFTYVYSNFEFEKEFAKRTFTNEILSFEENANKKDDVFWNTIRPVPLTQEEATDYVKKDILQTKKKSQQYLDSIDAKHNKFKPMSILSGYSYKNSFKKWSLNYDGPLFLPSFNTVQGWRIDAGLSYFKRDEEQKSYTSIGTRFTYGFSEDKVRGVFNYAHKFNNTNNSLLTINVGSSVSQFNSNNPISSLVNTVGSLFFKNNYMKLYEKNFVSAFFGREVVNGFYMNAAVEYAERKPLYNTTDYTIIKSNDLYSSNNPLAPENETSAAITKHNLVKTNIALRFNFGQKYLSRPDGKFNIPNDDYPTLTLGYEKTFAATEKQYEYDLLSSRLNYEVTLGNKGFMQMNCKVGKFFNAESISFADYKHFNGNQTHIAQSESYTNVFNLLPYYTASTNDSYFESHLEHNDKGYLMNKLPLLKYLQAQLVLGFHNLAIPERKPYQEFTIGLDNLGFGKYRLLRIDYVRAYQNGYRGDGVIFGLKFLNVFE</sequence>
<dbReference type="EMBL" id="SJPE01000003">
    <property type="protein sequence ID" value="TBX70419.1"/>
    <property type="molecule type" value="Genomic_DNA"/>
</dbReference>
<protein>
    <submittedName>
        <fullName evidence="2">Carboxypeptidase-like regulatory domain-containing protein</fullName>
    </submittedName>
</protein>
<dbReference type="SUPFAM" id="SSF49464">
    <property type="entry name" value="Carboxypeptidase regulatory domain-like"/>
    <property type="match status" value="1"/>
</dbReference>
<evidence type="ECO:0000256" key="1">
    <source>
        <dbReference type="SAM" id="SignalP"/>
    </source>
</evidence>
<reference evidence="2 3" key="1">
    <citation type="submission" date="2019-02" db="EMBL/GenBank/DDBJ databases">
        <title>Flavobacterium sp. RD-2-33 isolated from forest soil.</title>
        <authorList>
            <person name="Chaudhary D.K."/>
        </authorList>
    </citation>
    <scope>NUCLEOTIDE SEQUENCE [LARGE SCALE GENOMIC DNA]</scope>
    <source>
        <strain evidence="2 3">RD-2-33</strain>
    </source>
</reference>
<evidence type="ECO:0000313" key="2">
    <source>
        <dbReference type="EMBL" id="TBX70419.1"/>
    </source>
</evidence>
<dbReference type="Gene3D" id="2.60.40.1120">
    <property type="entry name" value="Carboxypeptidase-like, regulatory domain"/>
    <property type="match status" value="1"/>
</dbReference>
<dbReference type="InterPro" id="IPR043741">
    <property type="entry name" value="DUF5686"/>
</dbReference>
<feature type="chain" id="PRO_5020233463" evidence="1">
    <location>
        <begin position="21"/>
        <end position="826"/>
    </location>
</feature>
<dbReference type="InterPro" id="IPR008969">
    <property type="entry name" value="CarboxyPept-like_regulatory"/>
</dbReference>
<organism evidence="2 3">
    <name type="scientific">Flavobacterium silvisoli</name>
    <dbReference type="NCBI Taxonomy" id="2529433"/>
    <lineage>
        <taxon>Bacteria</taxon>
        <taxon>Pseudomonadati</taxon>
        <taxon>Bacteroidota</taxon>
        <taxon>Flavobacteriia</taxon>
        <taxon>Flavobacteriales</taxon>
        <taxon>Flavobacteriaceae</taxon>
        <taxon>Flavobacterium</taxon>
    </lineage>
</organism>
<evidence type="ECO:0000313" key="3">
    <source>
        <dbReference type="Proteomes" id="UP000293300"/>
    </source>
</evidence>
<keyword evidence="2" id="KW-0645">Protease</keyword>
<dbReference type="OrthoDB" id="983143at2"/>
<proteinExistence type="predicted"/>
<keyword evidence="2" id="KW-0121">Carboxypeptidase</keyword>
<keyword evidence="3" id="KW-1185">Reference proteome</keyword>
<dbReference type="AlphaFoldDB" id="A0A4Q9Z8G9"/>
<dbReference type="Pfam" id="PF18939">
    <property type="entry name" value="DUF5686"/>
    <property type="match status" value="1"/>
</dbReference>
<gene>
    <name evidence="2" type="ORF">EZL74_04390</name>
</gene>
<accession>A0A4Q9Z8G9</accession>
<feature type="signal peptide" evidence="1">
    <location>
        <begin position="1"/>
        <end position="20"/>
    </location>
</feature>